<organism evidence="1 2">
    <name type="scientific">Methylobacterium oryzae CBMB20</name>
    <dbReference type="NCBI Taxonomy" id="693986"/>
    <lineage>
        <taxon>Bacteria</taxon>
        <taxon>Pseudomonadati</taxon>
        <taxon>Pseudomonadota</taxon>
        <taxon>Alphaproteobacteria</taxon>
        <taxon>Hyphomicrobiales</taxon>
        <taxon>Methylobacteriaceae</taxon>
        <taxon>Methylobacterium</taxon>
    </lineage>
</organism>
<protein>
    <submittedName>
        <fullName evidence="1">Protein of unassigned function</fullName>
    </submittedName>
</protein>
<gene>
    <name evidence="1" type="ORF">MOC_4705</name>
</gene>
<accession>A0A089P123</accession>
<name>A0A089P123_9HYPH</name>
<evidence type="ECO:0000313" key="2">
    <source>
        <dbReference type="Proteomes" id="UP000029492"/>
    </source>
</evidence>
<dbReference type="Proteomes" id="UP000029492">
    <property type="component" value="Chromosome"/>
</dbReference>
<dbReference type="EMBL" id="CP003811">
    <property type="protein sequence ID" value="AIQ92460.1"/>
    <property type="molecule type" value="Genomic_DNA"/>
</dbReference>
<keyword evidence="2" id="KW-1185">Reference proteome</keyword>
<proteinExistence type="predicted"/>
<sequence>MISNFVFFIRCLPRWLRLPPIPVHVINADLRVVLRTTTD</sequence>
<dbReference type="HOGENOM" id="CLU_3312632_0_0_5"/>
<evidence type="ECO:0000313" key="1">
    <source>
        <dbReference type="EMBL" id="AIQ92460.1"/>
    </source>
</evidence>
<reference evidence="1 2" key="1">
    <citation type="journal article" date="2014" name="PLoS ONE">
        <title>Genome Information of Methylobacterium oryzae, a Plant-Probiotic Methylotroph in the Phyllosphere.</title>
        <authorList>
            <person name="Kwak M.J."/>
            <person name="Jeong H."/>
            <person name="Madhaiyan M."/>
            <person name="Lee Y."/>
            <person name="Sa T.M."/>
            <person name="Oh T.K."/>
            <person name="Kim J.F."/>
        </authorList>
    </citation>
    <scope>NUCLEOTIDE SEQUENCE [LARGE SCALE GENOMIC DNA]</scope>
    <source>
        <strain evidence="1 2">CBMB20</strain>
    </source>
</reference>
<dbReference type="KEGG" id="mor:MOC_4705"/>
<dbReference type="AlphaFoldDB" id="A0A089P123"/>